<dbReference type="SMART" id="SM00304">
    <property type="entry name" value="HAMP"/>
    <property type="match status" value="1"/>
</dbReference>
<dbReference type="PANTHER" id="PTHR32089">
    <property type="entry name" value="METHYL-ACCEPTING CHEMOTAXIS PROTEIN MCPB"/>
    <property type="match status" value="1"/>
</dbReference>
<evidence type="ECO:0000256" key="4">
    <source>
        <dbReference type="ARBA" id="ARBA00029447"/>
    </source>
</evidence>
<keyword evidence="6" id="KW-0472">Membrane</keyword>
<dbReference type="Proteomes" id="UP000219621">
    <property type="component" value="Unassembled WGS sequence"/>
</dbReference>
<proteinExistence type="inferred from homology"/>
<dbReference type="InterPro" id="IPR003660">
    <property type="entry name" value="HAMP_dom"/>
</dbReference>
<evidence type="ECO:0000259" key="9">
    <source>
        <dbReference type="PROSITE" id="PS50885"/>
    </source>
</evidence>
<feature type="domain" description="HAMP" evidence="9">
    <location>
        <begin position="321"/>
        <end position="374"/>
    </location>
</feature>
<feature type="domain" description="Methyl-accepting transducer" evidence="7">
    <location>
        <begin position="408"/>
        <end position="651"/>
    </location>
</feature>
<feature type="domain" description="HBM" evidence="10">
    <location>
        <begin position="47"/>
        <end position="287"/>
    </location>
</feature>
<dbReference type="EMBL" id="OCNJ01000026">
    <property type="protein sequence ID" value="SOE01807.1"/>
    <property type="molecule type" value="Genomic_DNA"/>
</dbReference>
<organism evidence="11 12">
    <name type="scientific">Caenispirillum bisanense</name>
    <dbReference type="NCBI Taxonomy" id="414052"/>
    <lineage>
        <taxon>Bacteria</taxon>
        <taxon>Pseudomonadati</taxon>
        <taxon>Pseudomonadota</taxon>
        <taxon>Alphaproteobacteria</taxon>
        <taxon>Rhodospirillales</taxon>
        <taxon>Novispirillaceae</taxon>
        <taxon>Caenispirillum</taxon>
    </lineage>
</organism>
<dbReference type="PROSITE" id="PS51753">
    <property type="entry name" value="HBM"/>
    <property type="match status" value="1"/>
</dbReference>
<dbReference type="AlphaFoldDB" id="A0A286H223"/>
<evidence type="ECO:0000256" key="3">
    <source>
        <dbReference type="ARBA" id="ARBA00023224"/>
    </source>
</evidence>
<dbReference type="Pfam" id="PF00672">
    <property type="entry name" value="HAMP"/>
    <property type="match status" value="1"/>
</dbReference>
<dbReference type="InterPro" id="IPR032255">
    <property type="entry name" value="HBM"/>
</dbReference>
<dbReference type="InterPro" id="IPR000727">
    <property type="entry name" value="T_SNARE_dom"/>
</dbReference>
<feature type="domain" description="T-SNARE coiled-coil homology" evidence="8">
    <location>
        <begin position="567"/>
        <end position="629"/>
    </location>
</feature>
<sequence>MSWMSRFKIGARITVGFGLVLLLMGVLILLSDRTGDNAKNSMAEYARVAENAMEIGRIDANVANMRRNVIVFSNNGSEAAANEVARLRAMLTKDLEKLIQGTLDASRRARYERLLSLVGSYGANFDRVVELRHEQENLVAEGINELGAEARRKLTSVIETAMAEGDMRAAALAGQTQEGLMLARISAVRFLATPTRDLVDTTNQRIDAFVSRAQSLERQLTNSDARRLAREVQEMAERYRTSFDGIASAAFALNELIVNTMAAEAATFADTSAEAKKVMDERMVEQLRSSTAAINSSQTVSLTIGTGALVLGIAAALLIALGITRPVREMTAAMQRLAEGQLDTDVPAMSHRDEIGAMAKAVQVFKENALRVKAMEEEQRQAEVRAAEEKRRTMNAMADRFQASVGKVVESVSSAATEMQSTAQSMSSISEETARQATAVAAASEQASANVQTVASAADELSSSIAEIGRQVQHSSSVVGRMAEQARHTHEVVKGLTEAAAKIGDVVDLITDIADQTNLLALNATIEAARAGDAGKGFAVVANEVKNLANQTARATEDISRQINSVQGETQTAAQAIEEIVSRVAEVNEVAATIASAVEQQDAATQEIARNVDQASAGTTEVTRNIEGVTQAAGEAGHASEQVVAAAAELARDADLLRREVEDFLASVRSSA</sequence>
<dbReference type="PROSITE" id="PS50885">
    <property type="entry name" value="HAMP"/>
    <property type="match status" value="1"/>
</dbReference>
<dbReference type="PROSITE" id="PS50192">
    <property type="entry name" value="T_SNARE"/>
    <property type="match status" value="1"/>
</dbReference>
<dbReference type="PROSITE" id="PS50111">
    <property type="entry name" value="CHEMOTAXIS_TRANSDUC_2"/>
    <property type="match status" value="1"/>
</dbReference>
<keyword evidence="12" id="KW-1185">Reference proteome</keyword>
<gene>
    <name evidence="11" type="ORF">SAMN05421508_12610</name>
</gene>
<reference evidence="11 12" key="1">
    <citation type="submission" date="2017-09" db="EMBL/GenBank/DDBJ databases">
        <authorList>
            <person name="Ehlers B."/>
            <person name="Leendertz F.H."/>
        </authorList>
    </citation>
    <scope>NUCLEOTIDE SEQUENCE [LARGE SCALE GENOMIC DNA]</scope>
    <source>
        <strain evidence="11 12">USBA 140</strain>
    </source>
</reference>
<keyword evidence="2" id="KW-0997">Cell inner membrane</keyword>
<comment type="similarity">
    <text evidence="4">Belongs to the methyl-accepting chemotaxis (MCP) protein family.</text>
</comment>
<keyword evidence="6" id="KW-1133">Transmembrane helix</keyword>
<dbReference type="Gene3D" id="6.10.340.10">
    <property type="match status" value="1"/>
</dbReference>
<evidence type="ECO:0000256" key="5">
    <source>
        <dbReference type="PROSITE-ProRule" id="PRU00284"/>
    </source>
</evidence>
<dbReference type="Pfam" id="PF00015">
    <property type="entry name" value="MCPsignal"/>
    <property type="match status" value="1"/>
</dbReference>
<dbReference type="Gene3D" id="1.10.287.950">
    <property type="entry name" value="Methyl-accepting chemotaxis protein"/>
    <property type="match status" value="1"/>
</dbReference>
<evidence type="ECO:0000256" key="6">
    <source>
        <dbReference type="SAM" id="Phobius"/>
    </source>
</evidence>
<evidence type="ECO:0000259" key="7">
    <source>
        <dbReference type="PROSITE" id="PS50111"/>
    </source>
</evidence>
<feature type="transmembrane region" description="Helical" evidence="6">
    <location>
        <begin position="300"/>
        <end position="324"/>
    </location>
</feature>
<evidence type="ECO:0000313" key="11">
    <source>
        <dbReference type="EMBL" id="SOE01807.1"/>
    </source>
</evidence>
<evidence type="ECO:0000259" key="8">
    <source>
        <dbReference type="PROSITE" id="PS50192"/>
    </source>
</evidence>
<keyword evidence="6" id="KW-0812">Transmembrane</keyword>
<protein>
    <submittedName>
        <fullName evidence="11">Methyl-accepting chemotaxis protein</fullName>
    </submittedName>
</protein>
<name>A0A286H223_9PROT</name>
<dbReference type="PANTHER" id="PTHR32089:SF112">
    <property type="entry name" value="LYSOZYME-LIKE PROTEIN-RELATED"/>
    <property type="match status" value="1"/>
</dbReference>
<dbReference type="SMART" id="SM00283">
    <property type="entry name" value="MA"/>
    <property type="match status" value="1"/>
</dbReference>
<dbReference type="InterPro" id="IPR004089">
    <property type="entry name" value="MCPsignal_dom"/>
</dbReference>
<dbReference type="GO" id="GO:0007165">
    <property type="term" value="P:signal transduction"/>
    <property type="evidence" value="ECO:0007669"/>
    <property type="project" value="UniProtKB-KW"/>
</dbReference>
<dbReference type="CDD" id="cd06225">
    <property type="entry name" value="HAMP"/>
    <property type="match status" value="1"/>
</dbReference>
<keyword evidence="2" id="KW-1003">Cell membrane</keyword>
<dbReference type="SUPFAM" id="SSF58104">
    <property type="entry name" value="Methyl-accepting chemotaxis protein (MCP) signaling domain"/>
    <property type="match status" value="1"/>
</dbReference>
<evidence type="ECO:0000259" key="10">
    <source>
        <dbReference type="PROSITE" id="PS51753"/>
    </source>
</evidence>
<evidence type="ECO:0000313" key="12">
    <source>
        <dbReference type="Proteomes" id="UP000219621"/>
    </source>
</evidence>
<dbReference type="RefSeq" id="WP_176525344.1">
    <property type="nucleotide sequence ID" value="NZ_OCNJ01000026.1"/>
</dbReference>
<dbReference type="GO" id="GO:0005886">
    <property type="term" value="C:plasma membrane"/>
    <property type="evidence" value="ECO:0007669"/>
    <property type="project" value="UniProtKB-SubCell"/>
</dbReference>
<accession>A0A286H223</accession>
<evidence type="ECO:0000256" key="1">
    <source>
        <dbReference type="ARBA" id="ARBA00004429"/>
    </source>
</evidence>
<dbReference type="SMART" id="SM01358">
    <property type="entry name" value="HBM"/>
    <property type="match status" value="1"/>
</dbReference>
<comment type="subcellular location">
    <subcellularLocation>
        <location evidence="1">Cell inner membrane</location>
        <topology evidence="1">Multi-pass membrane protein</topology>
    </subcellularLocation>
</comment>
<keyword evidence="3 5" id="KW-0807">Transducer</keyword>
<evidence type="ECO:0000256" key="2">
    <source>
        <dbReference type="ARBA" id="ARBA00022519"/>
    </source>
</evidence>